<evidence type="ECO:0000313" key="2">
    <source>
        <dbReference type="EMBL" id="TCP27854.1"/>
    </source>
</evidence>
<dbReference type="Proteomes" id="UP000294564">
    <property type="component" value="Unassembled WGS sequence"/>
</dbReference>
<dbReference type="GO" id="GO:0009307">
    <property type="term" value="P:DNA restriction-modification system"/>
    <property type="evidence" value="ECO:0007669"/>
    <property type="project" value="InterPro"/>
</dbReference>
<dbReference type="OrthoDB" id="758560at2"/>
<dbReference type="InterPro" id="IPR011856">
    <property type="entry name" value="tRNA_endonuc-like_dom_sf"/>
</dbReference>
<gene>
    <name evidence="2" type="ORF">EV195_10113</name>
</gene>
<dbReference type="GO" id="GO:0003677">
    <property type="term" value="F:DNA binding"/>
    <property type="evidence" value="ECO:0007669"/>
    <property type="project" value="InterPro"/>
</dbReference>
<evidence type="ECO:0000313" key="3">
    <source>
        <dbReference type="Proteomes" id="UP000294564"/>
    </source>
</evidence>
<keyword evidence="2" id="KW-0255">Endonuclease</keyword>
<dbReference type="InterPro" id="IPR007560">
    <property type="entry name" value="Restrct_endonuc_IV_Mrr"/>
</dbReference>
<sequence>MKISDIKKFVEHLKVINKNRFYLSEEFIKWNSDNFKMSENESAEVYEINANKITRQIKGYIESCESKHIFSEFKFDEFDSDVLINTKFLEGKDQKDNIEYKLEWRNKFYELLKQIDWREFELLGQLILTENHIENIQITKSQKDQGIDFYGYFSLKNIKSLPRFYNYFKFRIIGQVKHSEKNKGVDHQKVASFGTEINKLRKTTDKSYFVNLDDDFINSKWPILGIFITNSYYPIKAKDFANEYGIIYWDGEQISQDLATKKNIDKLFDEISQDLSLEKLKVLIKEISK</sequence>
<keyword evidence="2" id="KW-0378">Hydrolase</keyword>
<evidence type="ECO:0000259" key="1">
    <source>
        <dbReference type="Pfam" id="PF04471"/>
    </source>
</evidence>
<name>A0A4R2P1P0_9FLAO</name>
<reference evidence="2 3" key="1">
    <citation type="submission" date="2019-03" db="EMBL/GenBank/DDBJ databases">
        <title>Genomic Encyclopedia of Type Strains, Phase IV (KMG-IV): sequencing the most valuable type-strain genomes for metagenomic binning, comparative biology and taxonomic classification.</title>
        <authorList>
            <person name="Goeker M."/>
        </authorList>
    </citation>
    <scope>NUCLEOTIDE SEQUENCE [LARGE SCALE GENOMIC DNA]</scope>
    <source>
        <strain evidence="2 3">DSM 14836</strain>
    </source>
</reference>
<dbReference type="RefSeq" id="WP_132791136.1">
    <property type="nucleotide sequence ID" value="NZ_SLXM01000001.1"/>
</dbReference>
<feature type="domain" description="Restriction endonuclease type IV Mrr" evidence="1">
    <location>
        <begin position="112"/>
        <end position="210"/>
    </location>
</feature>
<dbReference type="Pfam" id="PF04471">
    <property type="entry name" value="Mrr_cat"/>
    <property type="match status" value="1"/>
</dbReference>
<comment type="caution">
    <text evidence="2">The sequence shown here is derived from an EMBL/GenBank/DDBJ whole genome shotgun (WGS) entry which is preliminary data.</text>
</comment>
<organism evidence="2 3">
    <name type="scientific">Tenacibaculum skagerrakense</name>
    <dbReference type="NCBI Taxonomy" id="186571"/>
    <lineage>
        <taxon>Bacteria</taxon>
        <taxon>Pseudomonadati</taxon>
        <taxon>Bacteroidota</taxon>
        <taxon>Flavobacteriia</taxon>
        <taxon>Flavobacteriales</taxon>
        <taxon>Flavobacteriaceae</taxon>
        <taxon>Tenacibaculum</taxon>
    </lineage>
</organism>
<dbReference type="GO" id="GO:0004519">
    <property type="term" value="F:endonuclease activity"/>
    <property type="evidence" value="ECO:0007669"/>
    <property type="project" value="UniProtKB-KW"/>
</dbReference>
<dbReference type="AlphaFoldDB" id="A0A4R2P1P0"/>
<proteinExistence type="predicted"/>
<keyword evidence="3" id="KW-1185">Reference proteome</keyword>
<protein>
    <submittedName>
        <fullName evidence="2">Restriction endonuclease</fullName>
    </submittedName>
</protein>
<keyword evidence="2" id="KW-0540">Nuclease</keyword>
<dbReference type="Gene3D" id="3.40.1350.10">
    <property type="match status" value="1"/>
</dbReference>
<accession>A0A4R2P1P0</accession>
<dbReference type="EMBL" id="SLXM01000001">
    <property type="protein sequence ID" value="TCP27854.1"/>
    <property type="molecule type" value="Genomic_DNA"/>
</dbReference>